<name>A0A081CR76_9HYPH</name>
<evidence type="ECO:0000256" key="1">
    <source>
        <dbReference type="SAM" id="Phobius"/>
    </source>
</evidence>
<comment type="caution">
    <text evidence="2">The sequence shown here is derived from an EMBL/GenBank/DDBJ whole genome shotgun (WGS) entry which is preliminary data.</text>
</comment>
<accession>A0A081CR76</accession>
<feature type="transmembrane region" description="Helical" evidence="1">
    <location>
        <begin position="326"/>
        <end position="344"/>
    </location>
</feature>
<feature type="transmembrane region" description="Helical" evidence="1">
    <location>
        <begin position="151"/>
        <end position="170"/>
    </location>
</feature>
<dbReference type="eggNOG" id="COG0201">
    <property type="taxonomic scope" value="Bacteria"/>
</dbReference>
<feature type="transmembrane region" description="Helical" evidence="1">
    <location>
        <begin position="266"/>
        <end position="285"/>
    </location>
</feature>
<reference evidence="2 3" key="1">
    <citation type="submission" date="2014-08" db="EMBL/GenBank/DDBJ databases">
        <title>Whole genome shotgun sequence of Rhizobium rubi NBRC 13261.</title>
        <authorList>
            <person name="Katano-Makiyama Y."/>
            <person name="Hosoyama A."/>
            <person name="Hashimoto M."/>
            <person name="Hosoyama Y."/>
            <person name="Noguchi M."/>
            <person name="Tsuchikane K."/>
            <person name="Uohara A."/>
            <person name="Ohji S."/>
            <person name="Ichikawa N."/>
            <person name="Kimura A."/>
            <person name="Yamazoe A."/>
            <person name="Fujita N."/>
        </authorList>
    </citation>
    <scope>NUCLEOTIDE SEQUENCE [LARGE SCALE GENOMIC DNA]</scope>
    <source>
        <strain evidence="2 3">NBRC 13261</strain>
    </source>
</reference>
<dbReference type="SUPFAM" id="SSF103491">
    <property type="entry name" value="Preprotein translocase SecY subunit"/>
    <property type="match status" value="1"/>
</dbReference>
<feature type="transmembrane region" description="Helical" evidence="1">
    <location>
        <begin position="12"/>
        <end position="36"/>
    </location>
</feature>
<evidence type="ECO:0000313" key="2">
    <source>
        <dbReference type="EMBL" id="GAK69172.1"/>
    </source>
</evidence>
<organism evidence="2 3">
    <name type="scientific">Agrobacterium rubi TR3 = NBRC 13261</name>
    <dbReference type="NCBI Taxonomy" id="1368415"/>
    <lineage>
        <taxon>Bacteria</taxon>
        <taxon>Pseudomonadati</taxon>
        <taxon>Pseudomonadota</taxon>
        <taxon>Alphaproteobacteria</taxon>
        <taxon>Hyphomicrobiales</taxon>
        <taxon>Rhizobiaceae</taxon>
        <taxon>Rhizobium/Agrobacterium group</taxon>
        <taxon>Agrobacterium</taxon>
    </lineage>
</organism>
<keyword evidence="1" id="KW-0812">Transmembrane</keyword>
<dbReference type="EMBL" id="BBJU01000003">
    <property type="protein sequence ID" value="GAK69172.1"/>
    <property type="molecule type" value="Genomic_DNA"/>
</dbReference>
<feature type="transmembrane region" description="Helical" evidence="1">
    <location>
        <begin position="89"/>
        <end position="110"/>
    </location>
</feature>
<keyword evidence="1" id="KW-0472">Membrane</keyword>
<feature type="transmembrane region" description="Helical" evidence="1">
    <location>
        <begin position="233"/>
        <end position="260"/>
    </location>
</feature>
<keyword evidence="1" id="KW-1133">Transmembrane helix</keyword>
<dbReference type="OrthoDB" id="8410488at2"/>
<gene>
    <name evidence="2" type="ORF">RRU01S_03_03450</name>
</gene>
<sequence>MSVTVDGSASGTGNVAAIIVQVILISIVAIIGWNIALPGLDPAFMEMQLRNGVPSQLSLLALGARPILTAFALGQIVRLIAPRLENSTVLVIVENVIALLIAVSQAYGIAQSVATMGYLADDSAFGLSTIMASLVGGVAVLLFLSRLVALPILMAGFWIVWLLPALIGLPTHFSSWFDLLRVGAVGLSHLFWAVLVMAVAAAVIVFAIRTVMQGRDRQRVADTAKGSVSFMNIVVWPPFLAASAGGYLLMPLVFLAPGFLADAQWLRVYVLAMTAVLIPVFVFGYHRFFARKGITFPLTSMLVLVAVQVALMLGGEFVADQIMLPLPVNGTTLLVLMVVAYALIDAIRKPSAHLT</sequence>
<feature type="transmembrane region" description="Helical" evidence="1">
    <location>
        <begin position="294"/>
        <end position="314"/>
    </location>
</feature>
<dbReference type="Gene3D" id="1.10.3370.10">
    <property type="entry name" value="SecY subunit domain"/>
    <property type="match status" value="1"/>
</dbReference>
<proteinExistence type="predicted"/>
<dbReference type="Proteomes" id="UP000028701">
    <property type="component" value="Unassembled WGS sequence"/>
</dbReference>
<feature type="transmembrane region" description="Helical" evidence="1">
    <location>
        <begin position="190"/>
        <end position="212"/>
    </location>
</feature>
<feature type="transmembrane region" description="Helical" evidence="1">
    <location>
        <begin position="125"/>
        <end position="144"/>
    </location>
</feature>
<dbReference type="AlphaFoldDB" id="A0A081CR76"/>
<dbReference type="InterPro" id="IPR023201">
    <property type="entry name" value="SecY_dom_sf"/>
</dbReference>
<protein>
    <submittedName>
        <fullName evidence="2">Uncharacterized protein</fullName>
    </submittedName>
</protein>
<dbReference type="RefSeq" id="WP_045228730.1">
    <property type="nucleotide sequence ID" value="NZ_BBJU01000003.1"/>
</dbReference>
<evidence type="ECO:0000313" key="3">
    <source>
        <dbReference type="Proteomes" id="UP000028701"/>
    </source>
</evidence>